<dbReference type="Proteomes" id="UP000231279">
    <property type="component" value="Unassembled WGS sequence"/>
</dbReference>
<reference evidence="4" key="1">
    <citation type="journal article" date="2018" name="Gigascience">
        <title>Genome assembly of the Pink Ipe (Handroanthus impetiginosus, Bignoniaceae), a highly valued, ecologically keystone Neotropical timber forest tree.</title>
        <authorList>
            <person name="Silva-Junior O.B."/>
            <person name="Grattapaglia D."/>
            <person name="Novaes E."/>
            <person name="Collevatti R.G."/>
        </authorList>
    </citation>
    <scope>NUCLEOTIDE SEQUENCE [LARGE SCALE GENOMIC DNA]</scope>
    <source>
        <strain evidence="4">cv. UFG-1</strain>
    </source>
</reference>
<dbReference type="EMBL" id="NKXS01001245">
    <property type="protein sequence ID" value="PIN19624.1"/>
    <property type="molecule type" value="Genomic_DNA"/>
</dbReference>
<dbReference type="STRING" id="429701.A0A2G9HQ26"/>
<keyword evidence="4" id="KW-1185">Reference proteome</keyword>
<feature type="region of interest" description="Disordered" evidence="1">
    <location>
        <begin position="1"/>
        <end position="105"/>
    </location>
</feature>
<feature type="compositionally biased region" description="Basic and acidic residues" evidence="1">
    <location>
        <begin position="19"/>
        <end position="31"/>
    </location>
</feature>
<sequence length="209" mass="23492">MLSISPNSLARSSLEEMLDSLRRRDENENAKDIPPALPTRPKPTSRARLPSAKRPLPKSFEIGESETAPGSSNRNAQNEDSKASRRNSFGAKKVKEMKPGESPYLMAASNENGQETLEKENVKLANSPPGSLPRFRESEWDDNVGYFIQKKLRVWCRLHNGPWESGQIQSTSGEKASVLLSDGSFTHRSSYLPIQTFLREWMILYNSVI</sequence>
<feature type="domain" description="Myosin-1-3 N-terminal SH3" evidence="2">
    <location>
        <begin position="152"/>
        <end position="184"/>
    </location>
</feature>
<organism evidence="3 4">
    <name type="scientific">Handroanthus impetiginosus</name>
    <dbReference type="NCBI Taxonomy" id="429701"/>
    <lineage>
        <taxon>Eukaryota</taxon>
        <taxon>Viridiplantae</taxon>
        <taxon>Streptophyta</taxon>
        <taxon>Embryophyta</taxon>
        <taxon>Tracheophyta</taxon>
        <taxon>Spermatophyta</taxon>
        <taxon>Magnoliopsida</taxon>
        <taxon>eudicotyledons</taxon>
        <taxon>Gunneridae</taxon>
        <taxon>Pentapetalae</taxon>
        <taxon>asterids</taxon>
        <taxon>lamiids</taxon>
        <taxon>Lamiales</taxon>
        <taxon>Bignoniaceae</taxon>
        <taxon>Crescentiina</taxon>
        <taxon>Tabebuia alliance</taxon>
        <taxon>Handroanthus</taxon>
    </lineage>
</organism>
<feature type="compositionally biased region" description="Polar residues" evidence="1">
    <location>
        <begin position="1"/>
        <end position="11"/>
    </location>
</feature>
<dbReference type="OrthoDB" id="683848at2759"/>
<evidence type="ECO:0000256" key="1">
    <source>
        <dbReference type="SAM" id="MobiDB-lite"/>
    </source>
</evidence>
<dbReference type="AlphaFoldDB" id="A0A2G9HQ26"/>
<accession>A0A2G9HQ26</accession>
<proteinExistence type="predicted"/>
<comment type="caution">
    <text evidence="3">The sequence shown here is derived from an EMBL/GenBank/DDBJ whole genome shotgun (WGS) entry which is preliminary data.</text>
</comment>
<evidence type="ECO:0000313" key="4">
    <source>
        <dbReference type="Proteomes" id="UP000231279"/>
    </source>
</evidence>
<evidence type="ECO:0000259" key="2">
    <source>
        <dbReference type="Pfam" id="PF25369"/>
    </source>
</evidence>
<dbReference type="Pfam" id="PF25369">
    <property type="entry name" value="SH3_VIII-1_N"/>
    <property type="match status" value="1"/>
</dbReference>
<evidence type="ECO:0000313" key="3">
    <source>
        <dbReference type="EMBL" id="PIN19624.1"/>
    </source>
</evidence>
<name>A0A2G9HQ26_9LAMI</name>
<protein>
    <recommendedName>
        <fullName evidence="2">Myosin-1-3 N-terminal SH3 domain-containing protein</fullName>
    </recommendedName>
</protein>
<dbReference type="InterPro" id="IPR057535">
    <property type="entry name" value="MYO1-3_N_SH3"/>
</dbReference>
<gene>
    <name evidence="3" type="ORF">CDL12_07683</name>
</gene>